<name>A0AAE3XR91_9BACT</name>
<evidence type="ECO:0008006" key="4">
    <source>
        <dbReference type="Google" id="ProtNLM"/>
    </source>
</evidence>
<dbReference type="AlphaFoldDB" id="A0AAE3XR91"/>
<feature type="chain" id="PRO_5042049417" description="DUF5723 domain-containing protein" evidence="1">
    <location>
        <begin position="23"/>
        <end position="356"/>
    </location>
</feature>
<gene>
    <name evidence="2" type="ORF">HNQ88_004371</name>
</gene>
<organism evidence="2 3">
    <name type="scientific">Aureibacter tunicatorum</name>
    <dbReference type="NCBI Taxonomy" id="866807"/>
    <lineage>
        <taxon>Bacteria</taxon>
        <taxon>Pseudomonadati</taxon>
        <taxon>Bacteroidota</taxon>
        <taxon>Cytophagia</taxon>
        <taxon>Cytophagales</taxon>
        <taxon>Persicobacteraceae</taxon>
        <taxon>Aureibacter</taxon>
    </lineage>
</organism>
<protein>
    <recommendedName>
        <fullName evidence="4">DUF5723 domain-containing protein</fullName>
    </recommendedName>
</protein>
<dbReference type="Proteomes" id="UP001185092">
    <property type="component" value="Unassembled WGS sequence"/>
</dbReference>
<evidence type="ECO:0000313" key="3">
    <source>
        <dbReference type="Proteomes" id="UP001185092"/>
    </source>
</evidence>
<sequence>MKRVLTLAAAIVMIFLNGRSFGQEKVNTLGQVSFAYPIGTNGFESMDYVNDFSFNIIYGMNGGVNGFELGSVMNYNQGNVSGFQIGGVTNITMGYQKGFSLSGVANIVKDSIDGFGLSGVANLMNANSKGVFISGAANLAKGNVKGFQLSTINVTNGELDGFGLGVVNVTRKLKGAQFGVVNVVGSEEGATPIGLINVVKGGLYEIELAGGEALYANVNFKMGVEKFYTIFKAGYSTHKGEDIFSYGLGFGTNIALSSTRKHNLVFDLSANQLVRAWDWDYDEINLLNKLDITYKYRLNDHISFFAGPSFNVYVTGLKVDGEYGSLEIPYTLFESESSKNKTYGWIGANAGVSFRL</sequence>
<accession>A0AAE3XR91</accession>
<evidence type="ECO:0000256" key="1">
    <source>
        <dbReference type="SAM" id="SignalP"/>
    </source>
</evidence>
<evidence type="ECO:0000313" key="2">
    <source>
        <dbReference type="EMBL" id="MDR6241293.1"/>
    </source>
</evidence>
<feature type="signal peptide" evidence="1">
    <location>
        <begin position="1"/>
        <end position="22"/>
    </location>
</feature>
<dbReference type="EMBL" id="JAVDQD010000007">
    <property type="protein sequence ID" value="MDR6241293.1"/>
    <property type="molecule type" value="Genomic_DNA"/>
</dbReference>
<dbReference type="RefSeq" id="WP_309941932.1">
    <property type="nucleotide sequence ID" value="NZ_AP025305.1"/>
</dbReference>
<keyword evidence="3" id="KW-1185">Reference proteome</keyword>
<comment type="caution">
    <text evidence="2">The sequence shown here is derived from an EMBL/GenBank/DDBJ whole genome shotgun (WGS) entry which is preliminary data.</text>
</comment>
<proteinExistence type="predicted"/>
<reference evidence="2" key="1">
    <citation type="submission" date="2023-07" db="EMBL/GenBank/DDBJ databases">
        <title>Genomic Encyclopedia of Type Strains, Phase IV (KMG-IV): sequencing the most valuable type-strain genomes for metagenomic binning, comparative biology and taxonomic classification.</title>
        <authorList>
            <person name="Goeker M."/>
        </authorList>
    </citation>
    <scope>NUCLEOTIDE SEQUENCE</scope>
    <source>
        <strain evidence="2">DSM 26174</strain>
    </source>
</reference>
<keyword evidence="1" id="KW-0732">Signal</keyword>